<dbReference type="RefSeq" id="WP_058524806.1">
    <property type="nucleotide sequence ID" value="NZ_CAAAHV010000017.1"/>
</dbReference>
<evidence type="ECO:0000313" key="1">
    <source>
        <dbReference type="EMBL" id="KTC68229.1"/>
    </source>
</evidence>
<dbReference type="Pfam" id="PF00071">
    <property type="entry name" value="Ras"/>
    <property type="match status" value="1"/>
</dbReference>
<dbReference type="AlphaFoldDB" id="A0A378I8K8"/>
<dbReference type="SUPFAM" id="SSF52540">
    <property type="entry name" value="P-loop containing nucleoside triphosphate hydrolases"/>
    <property type="match status" value="1"/>
</dbReference>
<dbReference type="PRINTS" id="PR00449">
    <property type="entry name" value="RASTRNSFRMNG"/>
</dbReference>
<dbReference type="GO" id="GO:0005525">
    <property type="term" value="F:GTP binding"/>
    <property type="evidence" value="ECO:0007669"/>
    <property type="project" value="InterPro"/>
</dbReference>
<evidence type="ECO:0000313" key="2">
    <source>
        <dbReference type="EMBL" id="STX31060.1"/>
    </source>
</evidence>
<dbReference type="InterPro" id="IPR027417">
    <property type="entry name" value="P-loop_NTPase"/>
</dbReference>
<dbReference type="Proteomes" id="UP000054735">
    <property type="component" value="Unassembled WGS sequence"/>
</dbReference>
<dbReference type="InterPro" id="IPR001806">
    <property type="entry name" value="Small_GTPase"/>
</dbReference>
<dbReference type="STRING" id="28083.Lbir_2831"/>
<name>A0A378I8K8_9GAMM</name>
<dbReference type="Proteomes" id="UP000255066">
    <property type="component" value="Unassembled WGS sequence"/>
</dbReference>
<dbReference type="EMBL" id="LNXT01000048">
    <property type="protein sequence ID" value="KTC68229.1"/>
    <property type="molecule type" value="Genomic_DNA"/>
</dbReference>
<organism evidence="2 4">
    <name type="scientific">Legionella birminghamensis</name>
    <dbReference type="NCBI Taxonomy" id="28083"/>
    <lineage>
        <taxon>Bacteria</taxon>
        <taxon>Pseudomonadati</taxon>
        <taxon>Pseudomonadota</taxon>
        <taxon>Gammaproteobacteria</taxon>
        <taxon>Legionellales</taxon>
        <taxon>Legionellaceae</taxon>
        <taxon>Legionella</taxon>
    </lineage>
</organism>
<proteinExistence type="predicted"/>
<accession>A0A378I8K8</accession>
<dbReference type="CDD" id="cd00882">
    <property type="entry name" value="Ras_like_GTPase"/>
    <property type="match status" value="1"/>
</dbReference>
<reference evidence="1 3" key="1">
    <citation type="submission" date="2015-11" db="EMBL/GenBank/DDBJ databases">
        <title>Genomic analysis of 38 Legionella species identifies large and diverse effector repertoires.</title>
        <authorList>
            <person name="Burstein D."/>
            <person name="Amaro F."/>
            <person name="Zusman T."/>
            <person name="Lifshitz Z."/>
            <person name="Cohen O."/>
            <person name="Gilbert J.A."/>
            <person name="Pupko T."/>
            <person name="Shuman H.A."/>
            <person name="Segal G."/>
        </authorList>
    </citation>
    <scope>NUCLEOTIDE SEQUENCE [LARGE SCALE GENOMIC DNA]</scope>
    <source>
        <strain evidence="1 3">CDC#1407-AL-14</strain>
    </source>
</reference>
<dbReference type="Gene3D" id="3.40.50.300">
    <property type="entry name" value="P-loop containing nucleotide triphosphate hydrolases"/>
    <property type="match status" value="1"/>
</dbReference>
<gene>
    <name evidence="1" type="ORF">Lbir_2831</name>
    <name evidence="2" type="ORF">NCTC12437_00830</name>
</gene>
<dbReference type="EMBL" id="UGNW01000001">
    <property type="protein sequence ID" value="STX31060.1"/>
    <property type="molecule type" value="Genomic_DNA"/>
</dbReference>
<reference evidence="2 4" key="2">
    <citation type="submission" date="2018-06" db="EMBL/GenBank/DDBJ databases">
        <authorList>
            <consortium name="Pathogen Informatics"/>
            <person name="Doyle S."/>
        </authorList>
    </citation>
    <scope>NUCLEOTIDE SEQUENCE [LARGE SCALE GENOMIC DNA]</scope>
    <source>
        <strain evidence="2 4">NCTC12437</strain>
    </source>
</reference>
<keyword evidence="3" id="KW-1185">Reference proteome</keyword>
<evidence type="ECO:0000313" key="3">
    <source>
        <dbReference type="Proteomes" id="UP000054735"/>
    </source>
</evidence>
<sequence length="309" mass="35373">MALQALINIILFTYRPINDIFANFIVDKFIMKHLSFIVVGDEGSGKRSFVDRAALDLFNPYGHLFPGGKAKTYSYGNEEIIVFFEPKHENQQISRAEKADTFFITVDLSNANWVKRVEFHIDRVSHTHPKKPIVLLVTKADERPCDHTLFQQIVNNLREQQYNVSYIETSAKTGLNIQKAVELGVEVGFRQAEVERQSAARRHNVAQKLLKDLDQYTSFSNKVIAYGKLIFSFGQFGLAAKKQALAEQIKKETSINVGKYKQANKDLVKSEFNRSWFFSKHYTLANSKKNNDSEFDLGELGRILDRAKI</sequence>
<dbReference type="GO" id="GO:0003924">
    <property type="term" value="F:GTPase activity"/>
    <property type="evidence" value="ECO:0007669"/>
    <property type="project" value="InterPro"/>
</dbReference>
<protein>
    <submittedName>
        <fullName evidence="1 2">Ras family</fullName>
    </submittedName>
</protein>
<evidence type="ECO:0000313" key="4">
    <source>
        <dbReference type="Proteomes" id="UP000255066"/>
    </source>
</evidence>